<gene>
    <name evidence="2" type="ORF">B0T10DRAFT_220970</name>
</gene>
<accession>A0A9P8WEE5</accession>
<dbReference type="Proteomes" id="UP000777438">
    <property type="component" value="Unassembled WGS sequence"/>
</dbReference>
<sequence>MLFRVAATTLALLAANVVADSQPYKLVTGPVLGISLARRDTYGYQPEQSVCGGSGTTCAEVCGSGYEACGSNDGNTHCFNPADNQSCCGDGSGNSCDEGYYCTHDTKMNTWCCPDDLNLVQCAAKFKVDGELETSVPTTSSAKPTSTVAAYTTNAVPTSKITKIQSTTTPVSTSTPKAVSHTSVTSVTSESDVVKTEVHDKTTTVCPTPLSAGHTTAWTGSNSTASITAAATQPYETPTAVGTSATAVPTVPTSAGAVSGASVLLLAVAGVMALL</sequence>
<evidence type="ECO:0000256" key="1">
    <source>
        <dbReference type="SAM" id="SignalP"/>
    </source>
</evidence>
<proteinExistence type="predicted"/>
<protein>
    <submittedName>
        <fullName evidence="2">Uncharacterized protein</fullName>
    </submittedName>
</protein>
<keyword evidence="3" id="KW-1185">Reference proteome</keyword>
<evidence type="ECO:0000313" key="3">
    <source>
        <dbReference type="Proteomes" id="UP000777438"/>
    </source>
</evidence>
<comment type="caution">
    <text evidence="2">The sequence shown here is derived from an EMBL/GenBank/DDBJ whole genome shotgun (WGS) entry which is preliminary data.</text>
</comment>
<dbReference type="OrthoDB" id="5409186at2759"/>
<name>A0A9P8WEE5_9HYPO</name>
<dbReference type="AlphaFoldDB" id="A0A9P8WEE5"/>
<feature type="chain" id="PRO_5040116268" evidence="1">
    <location>
        <begin position="20"/>
        <end position="275"/>
    </location>
</feature>
<reference evidence="2 3" key="1">
    <citation type="journal article" date="2021" name="Nat. Commun.">
        <title>Genetic determinants of endophytism in the Arabidopsis root mycobiome.</title>
        <authorList>
            <person name="Mesny F."/>
            <person name="Miyauchi S."/>
            <person name="Thiergart T."/>
            <person name="Pickel B."/>
            <person name="Atanasova L."/>
            <person name="Karlsson M."/>
            <person name="Huettel B."/>
            <person name="Barry K.W."/>
            <person name="Haridas S."/>
            <person name="Chen C."/>
            <person name="Bauer D."/>
            <person name="Andreopoulos W."/>
            <person name="Pangilinan J."/>
            <person name="LaButti K."/>
            <person name="Riley R."/>
            <person name="Lipzen A."/>
            <person name="Clum A."/>
            <person name="Drula E."/>
            <person name="Henrissat B."/>
            <person name="Kohler A."/>
            <person name="Grigoriev I.V."/>
            <person name="Martin F.M."/>
            <person name="Hacquard S."/>
        </authorList>
    </citation>
    <scope>NUCLEOTIDE SEQUENCE [LARGE SCALE GENOMIC DNA]</scope>
    <source>
        <strain evidence="2 3">MPI-CAGE-CH-0241</strain>
    </source>
</reference>
<evidence type="ECO:0000313" key="2">
    <source>
        <dbReference type="EMBL" id="KAH6895574.1"/>
    </source>
</evidence>
<feature type="signal peptide" evidence="1">
    <location>
        <begin position="1"/>
        <end position="19"/>
    </location>
</feature>
<dbReference type="EMBL" id="JAGPYM010000004">
    <property type="protein sequence ID" value="KAH6895574.1"/>
    <property type="molecule type" value="Genomic_DNA"/>
</dbReference>
<organism evidence="2 3">
    <name type="scientific">Thelonectria olida</name>
    <dbReference type="NCBI Taxonomy" id="1576542"/>
    <lineage>
        <taxon>Eukaryota</taxon>
        <taxon>Fungi</taxon>
        <taxon>Dikarya</taxon>
        <taxon>Ascomycota</taxon>
        <taxon>Pezizomycotina</taxon>
        <taxon>Sordariomycetes</taxon>
        <taxon>Hypocreomycetidae</taxon>
        <taxon>Hypocreales</taxon>
        <taxon>Nectriaceae</taxon>
        <taxon>Thelonectria</taxon>
    </lineage>
</organism>
<keyword evidence="1" id="KW-0732">Signal</keyword>